<dbReference type="Gene3D" id="2.60.40.10">
    <property type="entry name" value="Immunoglobulins"/>
    <property type="match status" value="2"/>
</dbReference>
<evidence type="ECO:0000259" key="2">
    <source>
        <dbReference type="Pfam" id="PF16561"/>
    </source>
</evidence>
<comment type="similarity">
    <text evidence="1">Belongs to the 5'-AMP-activated protein kinase beta subunit family.</text>
</comment>
<dbReference type="PANTHER" id="PTHR10343">
    <property type="entry name" value="5'-AMP-ACTIVATED PROTEIN KINASE , BETA SUBUNIT"/>
    <property type="match status" value="1"/>
</dbReference>
<dbReference type="CDD" id="cd02859">
    <property type="entry name" value="E_set_AMPKbeta_like_N"/>
    <property type="match status" value="1"/>
</dbReference>
<feature type="domain" description="AMP-activated protein kinase glycogen-binding" evidence="2">
    <location>
        <begin position="233"/>
        <end position="304"/>
    </location>
</feature>
<keyword evidence="4" id="KW-1185">Reference proteome</keyword>
<comment type="caution">
    <text evidence="3">The sequence shown here is derived from an EMBL/GenBank/DDBJ whole genome shotgun (WGS) entry which is preliminary data.</text>
</comment>
<dbReference type="InterPro" id="IPR050827">
    <property type="entry name" value="CRP1_MDG1_kinase"/>
</dbReference>
<proteinExistence type="inferred from homology"/>
<gene>
    <name evidence="3" type="ORF">LEP1GSC178_0550</name>
</gene>
<dbReference type="InterPro" id="IPR014756">
    <property type="entry name" value="Ig_E-set"/>
</dbReference>
<evidence type="ECO:0000313" key="3">
    <source>
        <dbReference type="EMBL" id="EJZ42179.1"/>
    </source>
</evidence>
<dbReference type="Pfam" id="PF16561">
    <property type="entry name" value="AMPK1_CBM"/>
    <property type="match status" value="2"/>
</dbReference>
<evidence type="ECO:0000256" key="1">
    <source>
        <dbReference type="ARBA" id="ARBA00010926"/>
    </source>
</evidence>
<organism evidence="3 4">
    <name type="scientific">Leptospira licerasiae str. MMD4847</name>
    <dbReference type="NCBI Taxonomy" id="1049971"/>
    <lineage>
        <taxon>Bacteria</taxon>
        <taxon>Pseudomonadati</taxon>
        <taxon>Spirochaetota</taxon>
        <taxon>Spirochaetia</taxon>
        <taxon>Leptospirales</taxon>
        <taxon>Leptospiraceae</taxon>
        <taxon>Leptospira</taxon>
    </lineage>
</organism>
<dbReference type="EMBL" id="AHOM02000008">
    <property type="protein sequence ID" value="EJZ42179.1"/>
    <property type="molecule type" value="Genomic_DNA"/>
</dbReference>
<dbReference type="InterPro" id="IPR013783">
    <property type="entry name" value="Ig-like_fold"/>
</dbReference>
<reference evidence="3 4" key="1">
    <citation type="submission" date="2012-08" db="EMBL/GenBank/DDBJ databases">
        <authorList>
            <person name="Harkins D.M."/>
            <person name="Durkin A.S."/>
            <person name="Selengut J.D."/>
            <person name="Sanka R."/>
            <person name="DePew J."/>
            <person name="Purushe J."/>
            <person name="Matthias M.A."/>
            <person name="Vinetz J.M."/>
            <person name="Sutton G.G."/>
            <person name="Nelson W.C."/>
            <person name="Fouts D.E."/>
        </authorList>
    </citation>
    <scope>NUCLEOTIDE SEQUENCE [LARGE SCALE GENOMIC DNA]</scope>
    <source>
        <strain evidence="3 4">MMD4847</strain>
    </source>
</reference>
<evidence type="ECO:0000313" key="4">
    <source>
        <dbReference type="Proteomes" id="UP000018720"/>
    </source>
</evidence>
<protein>
    <submittedName>
        <fullName evidence="3">Carbohydrate-binding module 48</fullName>
    </submittedName>
</protein>
<dbReference type="PANTHER" id="PTHR10343:SF84">
    <property type="entry name" value="5'-AMP-ACTIVATED PROTEIN KINASE SUBUNIT BETA-1"/>
    <property type="match status" value="1"/>
</dbReference>
<sequence length="323" mass="37018">MKEQRFFPYVGSRTSPGNTLRVSGKTYDNRFMVHKAKAIALLTLILTFALAAEDAEDWIGAFRSVDYEEGEEALPEEKIYYFWQLENLRKAVPPRFIRFVDTFSALKTGKLLNRGVLFSYEGLANDEVSVCGEFNHWQCVSLQKNDKGIFYGVVDIHGDQLYEAKPAYEYKFKVDGIFTHDPENPDTVEDGEGSLVSRIAFREGGPNKQTSTRVLEDSPYEEKEFRTVEFRIYQPQAESVSLIGDFNHWDPESDFLIKERNGTFRVVKKLKPGEYQYNFLVDGKIIVDTYNPLTVLREDTGEISSALLVPTRTGVLERKKIDP</sequence>
<dbReference type="SUPFAM" id="SSF81296">
    <property type="entry name" value="E set domains"/>
    <property type="match status" value="2"/>
</dbReference>
<dbReference type="Proteomes" id="UP000018720">
    <property type="component" value="Unassembled WGS sequence"/>
</dbReference>
<feature type="domain" description="AMP-activated protein kinase glycogen-binding" evidence="2">
    <location>
        <begin position="118"/>
        <end position="199"/>
    </location>
</feature>
<name>A0ABN0H9A6_9LEPT</name>
<accession>A0ABN0H9A6</accession>
<dbReference type="InterPro" id="IPR032640">
    <property type="entry name" value="AMPK1_CBM"/>
</dbReference>